<name>A0ABY6M297_9FLAO</name>
<gene>
    <name evidence="1" type="ORF">K5I29_00875</name>
</gene>
<reference evidence="1" key="1">
    <citation type="submission" date="2021-08" db="EMBL/GenBank/DDBJ databases">
        <title>Flavobacterium sp. strain CC-SYL302.</title>
        <authorList>
            <person name="Lin S.-Y."/>
            <person name="Lee T.-H."/>
            <person name="Young C.-C."/>
        </authorList>
    </citation>
    <scope>NUCLEOTIDE SEQUENCE</scope>
    <source>
        <strain evidence="1">CC-SYL302</strain>
    </source>
</reference>
<evidence type="ECO:0008006" key="3">
    <source>
        <dbReference type="Google" id="ProtNLM"/>
    </source>
</evidence>
<sequence>MIRKKYTKENFFKHTYCIFDERDFAEIENVKHNYSSHSGSKYIFVTHGVYRISNHWGRVANCRWRLNTLDKKSQQVKLGFALWSSFYPNNEDQNIFFICFDAVNQTYTFKHFFEANPADKHIFRTAAQTAKVLKDIKEVLETKQWAKHLKHDNYEALKKQVLNDLITTNLSFIEIKRQYL</sequence>
<keyword evidence="2" id="KW-1185">Reference proteome</keyword>
<dbReference type="RefSeq" id="WP_264434000.1">
    <property type="nucleotide sequence ID" value="NZ_CP081495.1"/>
</dbReference>
<accession>A0ABY6M297</accession>
<protein>
    <recommendedName>
        <fullName evidence="3">DUF402 domain-containing protein</fullName>
    </recommendedName>
</protein>
<organism evidence="1 2">
    <name type="scientific">Flavobacterium agricola</name>
    <dbReference type="NCBI Taxonomy" id="2870839"/>
    <lineage>
        <taxon>Bacteria</taxon>
        <taxon>Pseudomonadati</taxon>
        <taxon>Bacteroidota</taxon>
        <taxon>Flavobacteriia</taxon>
        <taxon>Flavobacteriales</taxon>
        <taxon>Flavobacteriaceae</taxon>
        <taxon>Flavobacterium</taxon>
    </lineage>
</organism>
<proteinExistence type="predicted"/>
<dbReference type="EMBL" id="CP081495">
    <property type="protein sequence ID" value="UYW01525.1"/>
    <property type="molecule type" value="Genomic_DNA"/>
</dbReference>
<evidence type="ECO:0000313" key="2">
    <source>
        <dbReference type="Proteomes" id="UP001163328"/>
    </source>
</evidence>
<dbReference type="Proteomes" id="UP001163328">
    <property type="component" value="Chromosome"/>
</dbReference>
<evidence type="ECO:0000313" key="1">
    <source>
        <dbReference type="EMBL" id="UYW01525.1"/>
    </source>
</evidence>